<keyword evidence="7" id="KW-0460">Magnesium</keyword>
<dbReference type="PANTHER" id="PTHR46173:SF1">
    <property type="entry name" value="CCA TRNA NUCLEOTIDYLTRANSFERASE 1, MITOCHONDRIAL"/>
    <property type="match status" value="1"/>
</dbReference>
<dbReference type="GO" id="GO:0008033">
    <property type="term" value="P:tRNA processing"/>
    <property type="evidence" value="ECO:0007669"/>
    <property type="project" value="UniProtKB-KW"/>
</dbReference>
<organism evidence="11 12">
    <name type="scientific">Turneriella parva (strain ATCC BAA-1111 / DSM 21527 / NCTC 11395 / H)</name>
    <name type="common">Leptospira parva</name>
    <dbReference type="NCBI Taxonomy" id="869212"/>
    <lineage>
        <taxon>Bacteria</taxon>
        <taxon>Pseudomonadati</taxon>
        <taxon>Spirochaetota</taxon>
        <taxon>Spirochaetia</taxon>
        <taxon>Leptospirales</taxon>
        <taxon>Leptospiraceae</taxon>
        <taxon>Turneriella</taxon>
    </lineage>
</organism>
<keyword evidence="2 8" id="KW-0808">Transferase</keyword>
<proteinExistence type="inferred from homology"/>
<dbReference type="InterPro" id="IPR043519">
    <property type="entry name" value="NT_sf"/>
</dbReference>
<evidence type="ECO:0000313" key="11">
    <source>
        <dbReference type="EMBL" id="AFM12054.1"/>
    </source>
</evidence>
<evidence type="ECO:0000313" key="12">
    <source>
        <dbReference type="Proteomes" id="UP000006048"/>
    </source>
</evidence>
<dbReference type="GO" id="GO:0016779">
    <property type="term" value="F:nucleotidyltransferase activity"/>
    <property type="evidence" value="ECO:0007669"/>
    <property type="project" value="UniProtKB-KW"/>
</dbReference>
<evidence type="ECO:0000256" key="1">
    <source>
        <dbReference type="ARBA" id="ARBA00001946"/>
    </source>
</evidence>
<dbReference type="Pfam" id="PF01743">
    <property type="entry name" value="PolyA_pol"/>
    <property type="match status" value="1"/>
</dbReference>
<dbReference type="InterPro" id="IPR050264">
    <property type="entry name" value="Bact_CCA-adding_enz_type3_sf"/>
</dbReference>
<dbReference type="HOGENOM" id="CLU_015961_3_1_12"/>
<dbReference type="GO" id="GO:0000166">
    <property type="term" value="F:nucleotide binding"/>
    <property type="evidence" value="ECO:0007669"/>
    <property type="project" value="UniProtKB-KW"/>
</dbReference>
<evidence type="ECO:0000256" key="2">
    <source>
        <dbReference type="ARBA" id="ARBA00022679"/>
    </source>
</evidence>
<evidence type="ECO:0000256" key="4">
    <source>
        <dbReference type="ARBA" id="ARBA00022695"/>
    </source>
</evidence>
<dbReference type="Gene3D" id="3.30.460.10">
    <property type="entry name" value="Beta Polymerase, domain 2"/>
    <property type="match status" value="1"/>
</dbReference>
<dbReference type="EMBL" id="CP002959">
    <property type="protein sequence ID" value="AFM12054.1"/>
    <property type="molecule type" value="Genomic_DNA"/>
</dbReference>
<evidence type="ECO:0000256" key="3">
    <source>
        <dbReference type="ARBA" id="ARBA00022694"/>
    </source>
</evidence>
<evidence type="ECO:0000259" key="9">
    <source>
        <dbReference type="Pfam" id="PF01743"/>
    </source>
</evidence>
<keyword evidence="12" id="KW-1185">Reference proteome</keyword>
<name>I4B447_TURPD</name>
<dbReference type="GO" id="GO:0000049">
    <property type="term" value="F:tRNA binding"/>
    <property type="evidence" value="ECO:0007669"/>
    <property type="project" value="TreeGrafter"/>
</dbReference>
<gene>
    <name evidence="11" type="ordered locus">Turpa_1406</name>
</gene>
<dbReference type="KEGG" id="tpx:Turpa_1406"/>
<dbReference type="PANTHER" id="PTHR46173">
    <property type="entry name" value="CCA TRNA NUCLEOTIDYLTRANSFERASE 1, MITOCHONDRIAL"/>
    <property type="match status" value="1"/>
</dbReference>
<evidence type="ECO:0000259" key="10">
    <source>
        <dbReference type="Pfam" id="PF12627"/>
    </source>
</evidence>
<dbReference type="Pfam" id="PF12627">
    <property type="entry name" value="PolyA_pol_RNAbd"/>
    <property type="match status" value="1"/>
</dbReference>
<dbReference type="RefSeq" id="WP_014802568.1">
    <property type="nucleotide sequence ID" value="NC_018020.1"/>
</dbReference>
<feature type="domain" description="Poly A polymerase head" evidence="9">
    <location>
        <begin position="28"/>
        <end position="149"/>
    </location>
</feature>
<comment type="cofactor">
    <cofactor evidence="1">
        <name>Mg(2+)</name>
        <dbReference type="ChEBI" id="CHEBI:18420"/>
    </cofactor>
</comment>
<evidence type="ECO:0000256" key="5">
    <source>
        <dbReference type="ARBA" id="ARBA00022723"/>
    </source>
</evidence>
<dbReference type="PATRIC" id="fig|869212.3.peg.1393"/>
<dbReference type="GO" id="GO:0046872">
    <property type="term" value="F:metal ion binding"/>
    <property type="evidence" value="ECO:0007669"/>
    <property type="project" value="UniProtKB-KW"/>
</dbReference>
<keyword evidence="8" id="KW-0694">RNA-binding</keyword>
<dbReference type="AlphaFoldDB" id="I4B447"/>
<evidence type="ECO:0000256" key="7">
    <source>
        <dbReference type="ARBA" id="ARBA00022842"/>
    </source>
</evidence>
<dbReference type="STRING" id="869212.Turpa_1406"/>
<comment type="similarity">
    <text evidence="8">Belongs to the tRNA nucleotidyltransferase/poly(A) polymerase family.</text>
</comment>
<dbReference type="Proteomes" id="UP000006048">
    <property type="component" value="Chromosome"/>
</dbReference>
<feature type="domain" description="tRNA nucleotidyltransferase/poly(A) polymerase RNA and SrmB- binding" evidence="10">
    <location>
        <begin position="176"/>
        <end position="238"/>
    </location>
</feature>
<dbReference type="SUPFAM" id="SSF81891">
    <property type="entry name" value="Poly A polymerase C-terminal region-like"/>
    <property type="match status" value="1"/>
</dbReference>
<keyword evidence="5" id="KW-0479">Metal-binding</keyword>
<dbReference type="CDD" id="cd05398">
    <property type="entry name" value="NT_ClassII-CCAase"/>
    <property type="match status" value="1"/>
</dbReference>
<protein>
    <submittedName>
        <fullName evidence="11">Polynucleotide adenylyltransferase region</fullName>
    </submittedName>
</protein>
<accession>I4B447</accession>
<dbReference type="InterPro" id="IPR002646">
    <property type="entry name" value="PolA_pol_head_dom"/>
</dbReference>
<reference evidence="11 12" key="1">
    <citation type="submission" date="2012-06" db="EMBL/GenBank/DDBJ databases">
        <title>The complete chromosome of genome of Turneriella parva DSM 21527.</title>
        <authorList>
            <consortium name="US DOE Joint Genome Institute (JGI-PGF)"/>
            <person name="Lucas S."/>
            <person name="Han J."/>
            <person name="Lapidus A."/>
            <person name="Bruce D."/>
            <person name="Goodwin L."/>
            <person name="Pitluck S."/>
            <person name="Peters L."/>
            <person name="Kyrpides N."/>
            <person name="Mavromatis K."/>
            <person name="Ivanova N."/>
            <person name="Mikhailova N."/>
            <person name="Chertkov O."/>
            <person name="Detter J.C."/>
            <person name="Tapia R."/>
            <person name="Han C."/>
            <person name="Land M."/>
            <person name="Hauser L."/>
            <person name="Markowitz V."/>
            <person name="Cheng J.-F."/>
            <person name="Hugenholtz P."/>
            <person name="Woyke T."/>
            <person name="Wu D."/>
            <person name="Gronow S."/>
            <person name="Wellnitz S."/>
            <person name="Brambilla E."/>
            <person name="Klenk H.-P."/>
            <person name="Eisen J.A."/>
        </authorList>
    </citation>
    <scope>NUCLEOTIDE SEQUENCE [LARGE SCALE GENOMIC DNA]</scope>
    <source>
        <strain evidence="12">ATCC BAA-1111 / DSM 21527 / NCTC 11395 / H</strain>
    </source>
</reference>
<keyword evidence="4 11" id="KW-0548">Nucleotidyltransferase</keyword>
<sequence length="426" mass="48351">MKSIFIAEPYYSVCRYIEETLVKHGYEAWLVGGSVRDLLIAGRLSDLDYTTNARPEAVQKIFPRTVPVGIKFGTLLVLYRGQKVEVTTYRADADYEDGRRPSTVEYAQELAVDIRRRDFTINGLAYSVLKKQLADYCGGVDDLERKLLRTIGDPMQRFSEDGLRPIRGCRIAAKLGFEIEPNTLTAMRHCVPITSKVAPERFFDEWRKTLRMKNRRSYWHHLLEAHILPAFLPHIAEAFVGEARDQFLREIDHLQMRSMAEYAAALFFLLQITDRGKIEQTLRGTKFPTADMKLCLNLLDSPLLRIADAHGRLDLKRALAQTGRRDRIAHMRFATQMRAALQTSSGLQPGPVRKGRELAVSLYKSIRRSGEPLDISDLAVTGTDLQAKGLQGRAVGEALEKLKLIVLEQPQLNTRERLLQLVGKST</sequence>
<dbReference type="SUPFAM" id="SSF81301">
    <property type="entry name" value="Nucleotidyltransferase"/>
    <property type="match status" value="1"/>
</dbReference>
<keyword evidence="6" id="KW-0547">Nucleotide-binding</keyword>
<keyword evidence="3" id="KW-0819">tRNA processing</keyword>
<dbReference type="Gene3D" id="1.10.3090.10">
    <property type="entry name" value="cca-adding enzyme, domain 2"/>
    <property type="match status" value="1"/>
</dbReference>
<dbReference type="InterPro" id="IPR032828">
    <property type="entry name" value="PolyA_RNA-bd"/>
</dbReference>
<evidence type="ECO:0000256" key="6">
    <source>
        <dbReference type="ARBA" id="ARBA00022741"/>
    </source>
</evidence>
<evidence type="ECO:0000256" key="8">
    <source>
        <dbReference type="RuleBase" id="RU003953"/>
    </source>
</evidence>